<evidence type="ECO:0000313" key="5">
    <source>
        <dbReference type="EMBL" id="KAI3429282.1"/>
    </source>
</evidence>
<comment type="caution">
    <text evidence="5">The sequence shown here is derived from an EMBL/GenBank/DDBJ whole genome shotgun (WGS) entry which is preliminary data.</text>
</comment>
<dbReference type="PANTHER" id="PTHR23403:SF1">
    <property type="entry name" value="TREHALASE"/>
    <property type="match status" value="1"/>
</dbReference>
<dbReference type="InterPro" id="IPR018232">
    <property type="entry name" value="Glyco_hydro_37_CS"/>
</dbReference>
<evidence type="ECO:0000256" key="3">
    <source>
        <dbReference type="ARBA" id="ARBA00023295"/>
    </source>
</evidence>
<sequence length="589" mass="63342">MQATGQSSLQLQNASLLAPFLHEAQTARLFPDSKTLVDMPLAAPPKEVAAAFASLRLPDNKEERRAVLQQFCRSWMLPVESDLRAVLPQSAAALPPGWLPQITDPGIRQWAEALHRMWGVLCREATPDVLLHPDRHTLLLPAHPCPFVIPGARFREQYYWDSLWSLRGMLVCGLVELAQGVVSNMLGLVEAHGFVPNGMRTYYLNRSQPPLLSQMVAALHAATPDDSQLLLRALPALVLEHSYWITAPKGVVLRASDGQTHRLSRYWADWSQPRPESYREDVSTAAGLPPAEAAALWRELASAAESGWDFSSRWLADGVSLSSCRTTQVVPADLNAFLYQMECNIAAFASELGQAELAARFEEHAQRRSAAMQALMWDVAGGQWRDLVPAAHGDTQTDAAAEGTTVATGAAAPAEIAATAAATGAAANETCSAVTSFQQSTVVAASNWVPLYCGCTPAGSPDAELAVTSLQASGLLQAAGVAVSLNDTGQQWDWPNAWPPITCMLVEGCEAYGDTAGSELAAALAQQYLATAHSAWGQSGRNYEKFDSRRQGAAGGGGEYECVDGFGWTNGAALVLLQRYGWRPAKQLP</sequence>
<evidence type="ECO:0000256" key="2">
    <source>
        <dbReference type="ARBA" id="ARBA00022801"/>
    </source>
</evidence>
<reference evidence="5" key="2">
    <citation type="submission" date="2020-11" db="EMBL/GenBank/DDBJ databases">
        <authorList>
            <person name="Cecchin M."/>
            <person name="Marcolungo L."/>
            <person name="Rossato M."/>
            <person name="Girolomoni L."/>
            <person name="Cosentino E."/>
            <person name="Cuine S."/>
            <person name="Li-Beisson Y."/>
            <person name="Delledonne M."/>
            <person name="Ballottari M."/>
        </authorList>
    </citation>
    <scope>NUCLEOTIDE SEQUENCE</scope>
    <source>
        <strain evidence="5">211/11P</strain>
        <tissue evidence="5">Whole cell</tissue>
    </source>
</reference>
<dbReference type="Gene3D" id="1.50.10.10">
    <property type="match status" value="1"/>
</dbReference>
<protein>
    <recommendedName>
        <fullName evidence="4">Trehalase</fullName>
        <ecNumber evidence="4">3.2.1.28</ecNumber>
    </recommendedName>
    <alternativeName>
        <fullName evidence="4">Alpha-trehalose glucohydrolase</fullName>
    </alternativeName>
</protein>
<dbReference type="PROSITE" id="PS00928">
    <property type="entry name" value="TREHALASE_2"/>
    <property type="match status" value="1"/>
</dbReference>
<dbReference type="InterPro" id="IPR008928">
    <property type="entry name" value="6-hairpin_glycosidase_sf"/>
</dbReference>
<evidence type="ECO:0000256" key="1">
    <source>
        <dbReference type="ARBA" id="ARBA00005615"/>
    </source>
</evidence>
<keyword evidence="3 4" id="KW-0326">Glycosidase</keyword>
<dbReference type="InterPro" id="IPR012341">
    <property type="entry name" value="6hp_glycosidase-like_sf"/>
</dbReference>
<dbReference type="Pfam" id="PF01204">
    <property type="entry name" value="Trehalase"/>
    <property type="match status" value="1"/>
</dbReference>
<dbReference type="SUPFAM" id="SSF48208">
    <property type="entry name" value="Six-hairpin glycosidases"/>
    <property type="match status" value="1"/>
</dbReference>
<organism evidence="5 6">
    <name type="scientific">Chlorella vulgaris</name>
    <name type="common">Green alga</name>
    <dbReference type="NCBI Taxonomy" id="3077"/>
    <lineage>
        <taxon>Eukaryota</taxon>
        <taxon>Viridiplantae</taxon>
        <taxon>Chlorophyta</taxon>
        <taxon>core chlorophytes</taxon>
        <taxon>Trebouxiophyceae</taxon>
        <taxon>Chlorellales</taxon>
        <taxon>Chlorellaceae</taxon>
        <taxon>Chlorella clade</taxon>
        <taxon>Chlorella</taxon>
    </lineage>
</organism>
<dbReference type="EC" id="3.2.1.28" evidence="4"/>
<proteinExistence type="inferred from homology"/>
<comment type="catalytic activity">
    <reaction evidence="4">
        <text>alpha,alpha-trehalose + H2O = alpha-D-glucose + beta-D-glucose</text>
        <dbReference type="Rhea" id="RHEA:32675"/>
        <dbReference type="ChEBI" id="CHEBI:15377"/>
        <dbReference type="ChEBI" id="CHEBI:15903"/>
        <dbReference type="ChEBI" id="CHEBI:16551"/>
        <dbReference type="ChEBI" id="CHEBI:17925"/>
        <dbReference type="EC" id="3.2.1.28"/>
    </reaction>
</comment>
<dbReference type="AlphaFoldDB" id="A0A9D4TLU7"/>
<evidence type="ECO:0000313" key="6">
    <source>
        <dbReference type="Proteomes" id="UP001055712"/>
    </source>
</evidence>
<dbReference type="GO" id="GO:0004555">
    <property type="term" value="F:alpha,alpha-trehalase activity"/>
    <property type="evidence" value="ECO:0007669"/>
    <property type="project" value="UniProtKB-EC"/>
</dbReference>
<dbReference type="PANTHER" id="PTHR23403">
    <property type="entry name" value="TREHALASE"/>
    <property type="match status" value="1"/>
</dbReference>
<name>A0A9D4TLU7_CHLVU</name>
<dbReference type="EMBL" id="SIDB01000008">
    <property type="protein sequence ID" value="KAI3429282.1"/>
    <property type="molecule type" value="Genomic_DNA"/>
</dbReference>
<evidence type="ECO:0000256" key="4">
    <source>
        <dbReference type="RuleBase" id="RU361180"/>
    </source>
</evidence>
<accession>A0A9D4TLU7</accession>
<dbReference type="OrthoDB" id="3542292at2759"/>
<dbReference type="PRINTS" id="PR00744">
    <property type="entry name" value="GLHYDRLASE37"/>
</dbReference>
<dbReference type="Proteomes" id="UP001055712">
    <property type="component" value="Unassembled WGS sequence"/>
</dbReference>
<comment type="similarity">
    <text evidence="1 4">Belongs to the glycosyl hydrolase 37 family.</text>
</comment>
<keyword evidence="2 4" id="KW-0378">Hydrolase</keyword>
<gene>
    <name evidence="5" type="ORF">D9Q98_005378</name>
</gene>
<reference evidence="5" key="1">
    <citation type="journal article" date="2019" name="Plant J.">
        <title>Chlorella vulgaris genome assembly and annotation reveals the molecular basis for metabolic acclimation to high light conditions.</title>
        <authorList>
            <person name="Cecchin M."/>
            <person name="Marcolungo L."/>
            <person name="Rossato M."/>
            <person name="Girolomoni L."/>
            <person name="Cosentino E."/>
            <person name="Cuine S."/>
            <person name="Li-Beisson Y."/>
            <person name="Delledonne M."/>
            <person name="Ballottari M."/>
        </authorList>
    </citation>
    <scope>NUCLEOTIDE SEQUENCE</scope>
    <source>
        <strain evidence="5">211/11P</strain>
    </source>
</reference>
<keyword evidence="6" id="KW-1185">Reference proteome</keyword>
<dbReference type="InterPro" id="IPR001661">
    <property type="entry name" value="Glyco_hydro_37"/>
</dbReference>
<dbReference type="GO" id="GO:0005993">
    <property type="term" value="P:trehalose catabolic process"/>
    <property type="evidence" value="ECO:0007669"/>
    <property type="project" value="TreeGrafter"/>
</dbReference>